<sequence>MTNEQKWLLQEMYNEGYRDIKIEGVYAFFVNPTFIENGGNFKIRDHTPRIPCKVLGLNPNIRKYSIASLLGIVEWEKVPVDTPIVIKAKFKALKRYFAGYKNNMVCYFVDGITSWSNEYGEIGIEEIEPNKVELAERLTVVHYERD</sequence>
<organism evidence="1">
    <name type="scientific">Podoviridae sp. ctUSJ1</name>
    <dbReference type="NCBI Taxonomy" id="2826558"/>
    <lineage>
        <taxon>Viruses</taxon>
        <taxon>Duplodnaviria</taxon>
        <taxon>Heunggongvirae</taxon>
        <taxon>Uroviricota</taxon>
        <taxon>Caudoviricetes</taxon>
    </lineage>
</organism>
<accession>A0A8S5NG94</accession>
<evidence type="ECO:0000313" key="1">
    <source>
        <dbReference type="EMBL" id="DAD93224.1"/>
    </source>
</evidence>
<dbReference type="EMBL" id="BK015155">
    <property type="protein sequence ID" value="DAD93224.1"/>
    <property type="molecule type" value="Genomic_DNA"/>
</dbReference>
<proteinExistence type="predicted"/>
<reference evidence="1" key="1">
    <citation type="journal article" date="2021" name="Proc. Natl. Acad. Sci. U.S.A.">
        <title>A Catalog of Tens of Thousands of Viruses from Human Metagenomes Reveals Hidden Associations with Chronic Diseases.</title>
        <authorList>
            <person name="Tisza M.J."/>
            <person name="Buck C.B."/>
        </authorList>
    </citation>
    <scope>NUCLEOTIDE SEQUENCE</scope>
    <source>
        <strain evidence="1">CtUSJ1</strain>
    </source>
</reference>
<protein>
    <submittedName>
        <fullName evidence="1">Uncharacterized protein</fullName>
    </submittedName>
</protein>
<name>A0A8S5NG94_9CAUD</name>